<dbReference type="GO" id="GO:0016491">
    <property type="term" value="F:oxidoreductase activity"/>
    <property type="evidence" value="ECO:0007669"/>
    <property type="project" value="UniProtKB-KW"/>
</dbReference>
<comment type="similarity">
    <text evidence="1">Belongs to the short-chain dehydrogenases/reductases (SDR) family.</text>
</comment>
<accession>A0A2J6TR44</accession>
<dbReference type="PANTHER" id="PTHR24320">
    <property type="entry name" value="RETINOL DEHYDROGENASE"/>
    <property type="match status" value="1"/>
</dbReference>
<dbReference type="InParanoid" id="A0A2J6TR44"/>
<dbReference type="GeneID" id="36587381"/>
<keyword evidence="2" id="KW-0560">Oxidoreductase</keyword>
<dbReference type="InterPro" id="IPR036291">
    <property type="entry name" value="NAD(P)-bd_dom_sf"/>
</dbReference>
<evidence type="ECO:0000256" key="2">
    <source>
        <dbReference type="ARBA" id="ARBA00023002"/>
    </source>
</evidence>
<dbReference type="AlphaFoldDB" id="A0A2J6TR44"/>
<dbReference type="EMBL" id="KZ613746">
    <property type="protein sequence ID" value="PMD65496.1"/>
    <property type="molecule type" value="Genomic_DNA"/>
</dbReference>
<dbReference type="OrthoDB" id="191139at2759"/>
<gene>
    <name evidence="3" type="ORF">K444DRAFT_608084</name>
</gene>
<evidence type="ECO:0000256" key="1">
    <source>
        <dbReference type="ARBA" id="ARBA00006484"/>
    </source>
</evidence>
<protein>
    <submittedName>
        <fullName evidence="3">Short-chain dehydrogenase</fullName>
    </submittedName>
</protein>
<reference evidence="3 4" key="1">
    <citation type="submission" date="2016-04" db="EMBL/GenBank/DDBJ databases">
        <title>A degradative enzymes factory behind the ericoid mycorrhizal symbiosis.</title>
        <authorList>
            <consortium name="DOE Joint Genome Institute"/>
            <person name="Martino E."/>
            <person name="Morin E."/>
            <person name="Grelet G."/>
            <person name="Kuo A."/>
            <person name="Kohler A."/>
            <person name="Daghino S."/>
            <person name="Barry K."/>
            <person name="Choi C."/>
            <person name="Cichocki N."/>
            <person name="Clum A."/>
            <person name="Copeland A."/>
            <person name="Hainaut M."/>
            <person name="Haridas S."/>
            <person name="Labutti K."/>
            <person name="Lindquist E."/>
            <person name="Lipzen A."/>
            <person name="Khouja H.-R."/>
            <person name="Murat C."/>
            <person name="Ohm R."/>
            <person name="Olson A."/>
            <person name="Spatafora J."/>
            <person name="Veneault-Fourrey C."/>
            <person name="Henrissat B."/>
            <person name="Grigoriev I."/>
            <person name="Martin F."/>
            <person name="Perotto S."/>
        </authorList>
    </citation>
    <scope>NUCLEOTIDE SEQUENCE [LARGE SCALE GENOMIC DNA]</scope>
    <source>
        <strain evidence="3 4">E</strain>
    </source>
</reference>
<dbReference type="Pfam" id="PF00106">
    <property type="entry name" value="adh_short"/>
    <property type="match status" value="1"/>
</dbReference>
<evidence type="ECO:0000313" key="4">
    <source>
        <dbReference type="Proteomes" id="UP000235371"/>
    </source>
</evidence>
<dbReference type="Proteomes" id="UP000235371">
    <property type="component" value="Unassembled WGS sequence"/>
</dbReference>
<name>A0A2J6TR44_9HELO</name>
<dbReference type="InterPro" id="IPR002347">
    <property type="entry name" value="SDR_fam"/>
</dbReference>
<organism evidence="3 4">
    <name type="scientific">Hyaloscypha bicolor E</name>
    <dbReference type="NCBI Taxonomy" id="1095630"/>
    <lineage>
        <taxon>Eukaryota</taxon>
        <taxon>Fungi</taxon>
        <taxon>Dikarya</taxon>
        <taxon>Ascomycota</taxon>
        <taxon>Pezizomycotina</taxon>
        <taxon>Leotiomycetes</taxon>
        <taxon>Helotiales</taxon>
        <taxon>Hyaloscyphaceae</taxon>
        <taxon>Hyaloscypha</taxon>
        <taxon>Hyaloscypha bicolor</taxon>
    </lineage>
</organism>
<dbReference type="SUPFAM" id="SSF51735">
    <property type="entry name" value="NAD(P)-binding Rossmann-fold domains"/>
    <property type="match status" value="1"/>
</dbReference>
<dbReference type="RefSeq" id="XP_024742400.1">
    <property type="nucleotide sequence ID" value="XM_024879304.1"/>
</dbReference>
<evidence type="ECO:0000313" key="3">
    <source>
        <dbReference type="EMBL" id="PMD65496.1"/>
    </source>
</evidence>
<dbReference type="STRING" id="1095630.A0A2J6TR44"/>
<proteinExistence type="inferred from homology"/>
<dbReference type="PRINTS" id="PR00081">
    <property type="entry name" value="GDHRDH"/>
</dbReference>
<dbReference type="Gene3D" id="3.40.50.720">
    <property type="entry name" value="NAD(P)-binding Rossmann-like Domain"/>
    <property type="match status" value="1"/>
</dbReference>
<dbReference type="PANTHER" id="PTHR24320:SF272">
    <property type="entry name" value="NAD(P)-BINDING ROSSMANN-FOLD SUPERFAMILY PROTEIN"/>
    <property type="match status" value="1"/>
</dbReference>
<sequence length="333" mass="35938">MSSRYAAAHANPQGPGDARPTALQIIQDENIGAKLLGKTILITGCSSGIGIETAKALHTTGVILYLTARNIDKAKIALGDLVTQRNVHLLKLDLNSLSSVRACAREFLSQSPQLNIFIANAGVMATREGRTEDGFETQFGTNHLSHFLLFSLLKSTLLASSTPAFNSRAIFLSSVGHRLGQPDFLNLNLEGNYNPWVAYGSSKTANLWTANEIDRRYGSRGLHAWAVHPGGVATGLAQHISAEEKAVMMQDTTLLKIAKTSEQGAATTVWAAIAGELEGKGGRYVEECGTFTGPWDEKTGIYDSGYAVWAYDEAKEGQLWKESLKLVGLEDEL</sequence>
<keyword evidence="4" id="KW-1185">Reference proteome</keyword>